<dbReference type="PANTHER" id="PTHR12684">
    <property type="entry name" value="PUTATIVE PHOSPHOTRANSFERASE"/>
    <property type="match status" value="1"/>
</dbReference>
<dbReference type="InParanoid" id="A0A6L2PNB8"/>
<keyword evidence="5" id="KW-0520">NAD</keyword>
<dbReference type="PANTHER" id="PTHR12684:SF2">
    <property type="entry name" value="TRNA 2'-PHOSPHOTRANSFERASE 1"/>
    <property type="match status" value="1"/>
</dbReference>
<dbReference type="OrthoDB" id="419694at2759"/>
<dbReference type="InterPro" id="IPR042081">
    <property type="entry name" value="RNA_2'-PTrans_C"/>
</dbReference>
<dbReference type="FunCoup" id="A0A6L2PNB8">
    <property type="interactions" value="189"/>
</dbReference>
<dbReference type="Gene3D" id="1.10.10.970">
    <property type="entry name" value="RNA 2'-phosphotransferase, Tpt1/KptA family, N-terminal domain"/>
    <property type="match status" value="1"/>
</dbReference>
<evidence type="ECO:0000256" key="4">
    <source>
        <dbReference type="ARBA" id="ARBA00022679"/>
    </source>
</evidence>
<comment type="catalytic activity">
    <reaction evidence="6">
        <text>2'-phospho-[ligated tRNA] + NAD(+) = mature tRNA + ADP-alpha-D-ribose 1'',2''-cyclic phosphate + nicotinamide</text>
        <dbReference type="Rhea" id="RHEA:23324"/>
        <dbReference type="Rhea" id="RHEA-COMP:11106"/>
        <dbReference type="Rhea" id="RHEA-COMP:11107"/>
        <dbReference type="ChEBI" id="CHEBI:17154"/>
        <dbReference type="ChEBI" id="CHEBI:57540"/>
        <dbReference type="ChEBI" id="CHEBI:76596"/>
        <dbReference type="ChEBI" id="CHEBI:82883"/>
        <dbReference type="ChEBI" id="CHEBI:85027"/>
        <dbReference type="EC" id="2.7.1.160"/>
    </reaction>
</comment>
<protein>
    <recommendedName>
        <fullName evidence="3">2'-phosphotransferase</fullName>
        <ecNumber evidence="3">2.7.1.160</ecNumber>
    </recommendedName>
</protein>
<gene>
    <name evidence="7" type="ORF">Cfor_05632</name>
</gene>
<name>A0A6L2PNB8_COPFO</name>
<evidence type="ECO:0000313" key="7">
    <source>
        <dbReference type="EMBL" id="GFG31497.1"/>
    </source>
</evidence>
<evidence type="ECO:0000256" key="6">
    <source>
        <dbReference type="ARBA" id="ARBA00047949"/>
    </source>
</evidence>
<dbReference type="InterPro" id="IPR042080">
    <property type="entry name" value="RNA_2'-PTrans_N"/>
</dbReference>
<dbReference type="EC" id="2.7.1.160" evidence="3"/>
<proteinExistence type="inferred from homology"/>
<reference evidence="8" key="1">
    <citation type="submission" date="2020-01" db="EMBL/GenBank/DDBJ databases">
        <title>Draft genome sequence of the Termite Coptotermes fromosanus.</title>
        <authorList>
            <person name="Itakura S."/>
            <person name="Yosikawa Y."/>
            <person name="Umezawa K."/>
        </authorList>
    </citation>
    <scope>NUCLEOTIDE SEQUENCE [LARGE SCALE GENOMIC DNA]</scope>
</reference>
<dbReference type="GO" id="GO:0000215">
    <property type="term" value="F:tRNA 2'-phosphotransferase activity"/>
    <property type="evidence" value="ECO:0007669"/>
    <property type="project" value="UniProtKB-EC"/>
</dbReference>
<comment type="function">
    <text evidence="1">Catalyzes the last step of tRNA splicing, the transfer of the splice junction 2'-phosphate from ligated tRNA to NAD to produce ADP-ribose 1''-2'' cyclic phosphate.</text>
</comment>
<dbReference type="SUPFAM" id="SSF56399">
    <property type="entry name" value="ADP-ribosylation"/>
    <property type="match status" value="1"/>
</dbReference>
<dbReference type="Proteomes" id="UP000502823">
    <property type="component" value="Unassembled WGS sequence"/>
</dbReference>
<evidence type="ECO:0000256" key="5">
    <source>
        <dbReference type="ARBA" id="ARBA00023027"/>
    </source>
</evidence>
<organism evidence="7 8">
    <name type="scientific">Coptotermes formosanus</name>
    <name type="common">Formosan subterranean termite</name>
    <dbReference type="NCBI Taxonomy" id="36987"/>
    <lineage>
        <taxon>Eukaryota</taxon>
        <taxon>Metazoa</taxon>
        <taxon>Ecdysozoa</taxon>
        <taxon>Arthropoda</taxon>
        <taxon>Hexapoda</taxon>
        <taxon>Insecta</taxon>
        <taxon>Pterygota</taxon>
        <taxon>Neoptera</taxon>
        <taxon>Polyneoptera</taxon>
        <taxon>Dictyoptera</taxon>
        <taxon>Blattodea</taxon>
        <taxon>Blattoidea</taxon>
        <taxon>Termitoidae</taxon>
        <taxon>Rhinotermitidae</taxon>
        <taxon>Coptotermes</taxon>
    </lineage>
</organism>
<accession>A0A6L2PNB8</accession>
<dbReference type="Gene3D" id="3.20.170.30">
    <property type="match status" value="1"/>
</dbReference>
<comment type="caution">
    <text evidence="7">The sequence shown here is derived from an EMBL/GenBank/DDBJ whole genome shotgun (WGS) entry which is preliminary data.</text>
</comment>
<keyword evidence="4" id="KW-0808">Transferase</keyword>
<dbReference type="Pfam" id="PF01885">
    <property type="entry name" value="PTS_2-RNA"/>
    <property type="match status" value="1"/>
</dbReference>
<feature type="non-terminal residue" evidence="7">
    <location>
        <position position="1"/>
    </location>
</feature>
<dbReference type="AlphaFoldDB" id="A0A6L2PNB8"/>
<evidence type="ECO:0000313" key="8">
    <source>
        <dbReference type="Proteomes" id="UP000502823"/>
    </source>
</evidence>
<evidence type="ECO:0000256" key="2">
    <source>
        <dbReference type="ARBA" id="ARBA00009836"/>
    </source>
</evidence>
<keyword evidence="8" id="KW-1185">Reference proteome</keyword>
<evidence type="ECO:0000256" key="3">
    <source>
        <dbReference type="ARBA" id="ARBA00012007"/>
    </source>
</evidence>
<dbReference type="InterPro" id="IPR002745">
    <property type="entry name" value="Ptrans_KptA/Tpt1"/>
</dbReference>
<dbReference type="GO" id="GO:0006388">
    <property type="term" value="P:tRNA splicing, via endonucleolytic cleavage and ligation"/>
    <property type="evidence" value="ECO:0007669"/>
    <property type="project" value="TreeGrafter"/>
</dbReference>
<dbReference type="EMBL" id="BLKM01000311">
    <property type="protein sequence ID" value="GFG31497.1"/>
    <property type="molecule type" value="Genomic_DNA"/>
</dbReference>
<evidence type="ECO:0000256" key="1">
    <source>
        <dbReference type="ARBA" id="ARBA00003343"/>
    </source>
</evidence>
<comment type="similarity">
    <text evidence="2">Belongs to the KptA/TPT1 family.</text>
</comment>
<sequence length="249" mass="27794">PDCRHNSHKCLSKWLSWLLRHGAVTEGLNIGTDGFVDVTDIEQHRRFRGKFTINDIQCVVAESDKQRFTLRTHPVSGKLQIKANQGHSIHTVVDPDLIPILHASEIPAVIHGTYFKNWTKIKTEGLSRMNRLHIHFSPGELGESQVISGMRSSCELYIYIDTEKALTVCNFECENVHVREGIEKFLADSSCDVNVNNCDSNSKPVFNSASSNSKNAARGKGHLLRHEYLIVLGNDSLCCSNSNGTLLIV</sequence>